<protein>
    <submittedName>
        <fullName evidence="1">Uncharacterized protein</fullName>
    </submittedName>
</protein>
<gene>
    <name evidence="1" type="ORF">SMTD_LOCUS7721</name>
</gene>
<accession>A0A183P035</accession>
<reference evidence="1 2" key="1">
    <citation type="submission" date="2018-11" db="EMBL/GenBank/DDBJ databases">
        <authorList>
            <consortium name="Pathogen Informatics"/>
        </authorList>
    </citation>
    <scope>NUCLEOTIDE SEQUENCE [LARGE SCALE GENOMIC DNA]</scope>
    <source>
        <strain>Denwood</strain>
        <strain evidence="2">Zambia</strain>
    </source>
</reference>
<dbReference type="EMBL" id="UZAL01028425">
    <property type="protein sequence ID" value="VDP41091.1"/>
    <property type="molecule type" value="Genomic_DNA"/>
</dbReference>
<sequence length="120" mass="13249">MSIIFKGSQCRKNVVLLNYLNYKWNYYLTCLTAQTADAILLFIPPVPTEDASPKFRNSPLTNGERVSYSGFFVTSYSATNRAPGLPGGAVYTPSTSDIKSNRSDFNSHAKRAAKLSLSRT</sequence>
<dbReference type="AlphaFoldDB" id="A0A183P035"/>
<evidence type="ECO:0000313" key="2">
    <source>
        <dbReference type="Proteomes" id="UP000269396"/>
    </source>
</evidence>
<organism evidence="1 2">
    <name type="scientific">Schistosoma mattheei</name>
    <dbReference type="NCBI Taxonomy" id="31246"/>
    <lineage>
        <taxon>Eukaryota</taxon>
        <taxon>Metazoa</taxon>
        <taxon>Spiralia</taxon>
        <taxon>Lophotrochozoa</taxon>
        <taxon>Platyhelminthes</taxon>
        <taxon>Trematoda</taxon>
        <taxon>Digenea</taxon>
        <taxon>Strigeidida</taxon>
        <taxon>Schistosomatoidea</taxon>
        <taxon>Schistosomatidae</taxon>
        <taxon>Schistosoma</taxon>
    </lineage>
</organism>
<proteinExistence type="predicted"/>
<name>A0A183P035_9TREM</name>
<keyword evidence="2" id="KW-1185">Reference proteome</keyword>
<dbReference type="Proteomes" id="UP000269396">
    <property type="component" value="Unassembled WGS sequence"/>
</dbReference>
<evidence type="ECO:0000313" key="1">
    <source>
        <dbReference type="EMBL" id="VDP41091.1"/>
    </source>
</evidence>